<sequence length="107" mass="12447">MTQELREPKTYVDEVVFDEDKQFGDFVEIVPIGRFSMHRQRSFAGEWNMCNVSKVKETLFAEAEAFLPRALWLYIKAIVKPPTFEPDPYTHTGTVGWKYTPLQKGSE</sequence>
<dbReference type="AlphaFoldDB" id="A0A0F9KA55"/>
<gene>
    <name evidence="1" type="ORF">LCGC14_1727830</name>
</gene>
<evidence type="ECO:0000313" key="1">
    <source>
        <dbReference type="EMBL" id="KKM08053.1"/>
    </source>
</evidence>
<name>A0A0F9KA55_9ZZZZ</name>
<protein>
    <submittedName>
        <fullName evidence="1">Uncharacterized protein</fullName>
    </submittedName>
</protein>
<reference evidence="1" key="1">
    <citation type="journal article" date="2015" name="Nature">
        <title>Complex archaea that bridge the gap between prokaryotes and eukaryotes.</title>
        <authorList>
            <person name="Spang A."/>
            <person name="Saw J.H."/>
            <person name="Jorgensen S.L."/>
            <person name="Zaremba-Niedzwiedzka K."/>
            <person name="Martijn J."/>
            <person name="Lind A.E."/>
            <person name="van Eijk R."/>
            <person name="Schleper C."/>
            <person name="Guy L."/>
            <person name="Ettema T.J."/>
        </authorList>
    </citation>
    <scope>NUCLEOTIDE SEQUENCE</scope>
</reference>
<comment type="caution">
    <text evidence="1">The sequence shown here is derived from an EMBL/GenBank/DDBJ whole genome shotgun (WGS) entry which is preliminary data.</text>
</comment>
<proteinExistence type="predicted"/>
<accession>A0A0F9KA55</accession>
<dbReference type="EMBL" id="LAZR01015638">
    <property type="protein sequence ID" value="KKM08053.1"/>
    <property type="molecule type" value="Genomic_DNA"/>
</dbReference>
<organism evidence="1">
    <name type="scientific">marine sediment metagenome</name>
    <dbReference type="NCBI Taxonomy" id="412755"/>
    <lineage>
        <taxon>unclassified sequences</taxon>
        <taxon>metagenomes</taxon>
        <taxon>ecological metagenomes</taxon>
    </lineage>
</organism>